<organism evidence="2 3">
    <name type="scientific">Desulfolithobacter dissulfuricans</name>
    <dbReference type="NCBI Taxonomy" id="2795293"/>
    <lineage>
        <taxon>Bacteria</taxon>
        <taxon>Pseudomonadati</taxon>
        <taxon>Thermodesulfobacteriota</taxon>
        <taxon>Desulfobulbia</taxon>
        <taxon>Desulfobulbales</taxon>
        <taxon>Desulfobulbaceae</taxon>
        <taxon>Desulfolithobacter</taxon>
    </lineage>
</organism>
<sequence length="72" mass="7946">MFSVKTVRYGVSAMAIVLAAVAPAQAYKHLGTAGRTFPIVEPDALTEIKEAAARVNWEKVWDKQQFPDKPET</sequence>
<feature type="chain" id="PRO_5036768908" evidence="1">
    <location>
        <begin position="27"/>
        <end position="72"/>
    </location>
</feature>
<keyword evidence="1" id="KW-0732">Signal</keyword>
<dbReference type="EMBL" id="AP024233">
    <property type="protein sequence ID" value="BCO09261.1"/>
    <property type="molecule type" value="Genomic_DNA"/>
</dbReference>
<dbReference type="Proteomes" id="UP001063350">
    <property type="component" value="Chromosome"/>
</dbReference>
<name>A0A915U9T4_9BACT</name>
<accession>A0A915U9T4</accession>
<feature type="signal peptide" evidence="1">
    <location>
        <begin position="1"/>
        <end position="26"/>
    </location>
</feature>
<evidence type="ECO:0000313" key="2">
    <source>
        <dbReference type="EMBL" id="BCO09261.1"/>
    </source>
</evidence>
<reference evidence="2" key="1">
    <citation type="submission" date="2020-12" db="EMBL/GenBank/DDBJ databases">
        <title>Desulfobium dissulfuricans gen. nov., sp. nov., a novel mesophilic, sulfate-reducing bacterium isolated from a deep-sea hydrothermal vent.</title>
        <authorList>
            <person name="Hashimoto Y."/>
            <person name="Tame A."/>
            <person name="Sawayama S."/>
            <person name="Miyazaki J."/>
            <person name="Takai K."/>
            <person name="Nakagawa S."/>
        </authorList>
    </citation>
    <scope>NUCLEOTIDE SEQUENCE</scope>
    <source>
        <strain evidence="2">GF1</strain>
    </source>
</reference>
<dbReference type="KEGG" id="ddu:GF1_16370"/>
<evidence type="ECO:0000256" key="1">
    <source>
        <dbReference type="SAM" id="SignalP"/>
    </source>
</evidence>
<gene>
    <name evidence="2" type="ORF">GF1_16370</name>
</gene>
<keyword evidence="3" id="KW-1185">Reference proteome</keyword>
<evidence type="ECO:0000313" key="3">
    <source>
        <dbReference type="Proteomes" id="UP001063350"/>
    </source>
</evidence>
<protein>
    <submittedName>
        <fullName evidence="2">Uncharacterized protein</fullName>
    </submittedName>
</protein>
<proteinExistence type="predicted"/>
<dbReference type="AlphaFoldDB" id="A0A915U9T4"/>